<dbReference type="Gene3D" id="3.40.50.720">
    <property type="entry name" value="NAD(P)-binding Rossmann-like Domain"/>
    <property type="match status" value="1"/>
</dbReference>
<dbReference type="FunFam" id="3.40.50.720:FF:000085">
    <property type="entry name" value="Dihydroflavonol reductase"/>
    <property type="match status" value="1"/>
</dbReference>
<sequence>MRGSFGEVEGIIGCDGIHELRGGGGADEGVGGGRVGLGEGDCKKTSHLWELEGARERLQLVKADLMEEGSFDEAVMGCKGVFHVASPVLKDHSDPKACYSCPYLWHVGILDPAIKGTLNVLRSCKKNQGLKRVVLTSSSSAVRIKEDIDPKVPLDETSWSSLELCERLQEAGYILLCPYNDFSLLSKLWYALAKILAEKEAWEFAKENNIDLVTVLPAFVIGPSLPCDLCLTASDVLGLLRGDNERFSLHGRMGYVHIDDVARCHILVYEDAKAHGRYLCSSPVLDNHELAGIIAKRYPSLPIPKRFIFLIALKIISNQDFKVVTI</sequence>
<dbReference type="Pfam" id="PF01370">
    <property type="entry name" value="Epimerase"/>
    <property type="match status" value="1"/>
</dbReference>
<proteinExistence type="predicted"/>
<dbReference type="GO" id="GO:0016616">
    <property type="term" value="F:oxidoreductase activity, acting on the CH-OH group of donors, NAD or NADP as acceptor"/>
    <property type="evidence" value="ECO:0007669"/>
    <property type="project" value="TreeGrafter"/>
</dbReference>
<name>A0A8K0IHZ2_COCNU</name>
<organism evidence="3 4">
    <name type="scientific">Cocos nucifera</name>
    <name type="common">Coconut palm</name>
    <dbReference type="NCBI Taxonomy" id="13894"/>
    <lineage>
        <taxon>Eukaryota</taxon>
        <taxon>Viridiplantae</taxon>
        <taxon>Streptophyta</taxon>
        <taxon>Embryophyta</taxon>
        <taxon>Tracheophyta</taxon>
        <taxon>Spermatophyta</taxon>
        <taxon>Magnoliopsida</taxon>
        <taxon>Liliopsida</taxon>
        <taxon>Arecaceae</taxon>
        <taxon>Arecoideae</taxon>
        <taxon>Cocoseae</taxon>
        <taxon>Attaleinae</taxon>
        <taxon>Cocos</taxon>
    </lineage>
</organism>
<dbReference type="Proteomes" id="UP000797356">
    <property type="component" value="Chromosome 8"/>
</dbReference>
<dbReference type="OrthoDB" id="2735536at2759"/>
<dbReference type="PANTHER" id="PTHR10366:SF821">
    <property type="entry name" value="TETRAKETIDE ALPHA-PYRONE REDUCTASE 1"/>
    <property type="match status" value="1"/>
</dbReference>
<dbReference type="InterPro" id="IPR050425">
    <property type="entry name" value="NAD(P)_dehydrat-like"/>
</dbReference>
<dbReference type="AlphaFoldDB" id="A0A8K0IHZ2"/>
<dbReference type="PANTHER" id="PTHR10366">
    <property type="entry name" value="NAD DEPENDENT EPIMERASE/DEHYDRATASE"/>
    <property type="match status" value="1"/>
</dbReference>
<keyword evidence="1" id="KW-0560">Oxidoreductase</keyword>
<reference evidence="3" key="1">
    <citation type="journal article" date="2017" name="Gigascience">
        <title>The genome draft of coconut (Cocos nucifera).</title>
        <authorList>
            <person name="Xiao Y."/>
            <person name="Xu P."/>
            <person name="Fan H."/>
            <person name="Baudouin L."/>
            <person name="Xia W."/>
            <person name="Bocs S."/>
            <person name="Xu J."/>
            <person name="Li Q."/>
            <person name="Guo A."/>
            <person name="Zhou L."/>
            <person name="Li J."/>
            <person name="Wu Y."/>
            <person name="Ma Z."/>
            <person name="Armero A."/>
            <person name="Issali A.E."/>
            <person name="Liu N."/>
            <person name="Peng M."/>
            <person name="Yang Y."/>
        </authorList>
    </citation>
    <scope>NUCLEOTIDE SEQUENCE</scope>
    <source>
        <tissue evidence="3">Spear leaf of Hainan Tall coconut</tissue>
    </source>
</reference>
<accession>A0A8K0IHZ2</accession>
<dbReference type="CDD" id="cd08958">
    <property type="entry name" value="FR_SDR_e"/>
    <property type="match status" value="1"/>
</dbReference>
<keyword evidence="4" id="KW-1185">Reference proteome</keyword>
<gene>
    <name evidence="3" type="ORF">COCNU_08G004180</name>
</gene>
<feature type="domain" description="NAD-dependent epimerase/dehydratase" evidence="2">
    <location>
        <begin position="190"/>
        <end position="274"/>
    </location>
</feature>
<evidence type="ECO:0000313" key="4">
    <source>
        <dbReference type="Proteomes" id="UP000797356"/>
    </source>
</evidence>
<evidence type="ECO:0000259" key="2">
    <source>
        <dbReference type="Pfam" id="PF01370"/>
    </source>
</evidence>
<dbReference type="SUPFAM" id="SSF51735">
    <property type="entry name" value="NAD(P)-binding Rossmann-fold domains"/>
    <property type="match status" value="1"/>
</dbReference>
<comment type="caution">
    <text evidence="3">The sequence shown here is derived from an EMBL/GenBank/DDBJ whole genome shotgun (WGS) entry which is preliminary data.</text>
</comment>
<evidence type="ECO:0000256" key="1">
    <source>
        <dbReference type="ARBA" id="ARBA00023002"/>
    </source>
</evidence>
<protein>
    <submittedName>
        <fullName evidence="3">Putative Tetraketide alpha-pyrone reductase 1</fullName>
    </submittedName>
</protein>
<dbReference type="EMBL" id="CM017879">
    <property type="protein sequence ID" value="KAG1358972.1"/>
    <property type="molecule type" value="Genomic_DNA"/>
</dbReference>
<dbReference type="InterPro" id="IPR036291">
    <property type="entry name" value="NAD(P)-bd_dom_sf"/>
</dbReference>
<evidence type="ECO:0000313" key="3">
    <source>
        <dbReference type="EMBL" id="KAG1358972.1"/>
    </source>
</evidence>
<dbReference type="InterPro" id="IPR001509">
    <property type="entry name" value="Epimerase_deHydtase"/>
</dbReference>
<reference evidence="3" key="2">
    <citation type="submission" date="2019-07" db="EMBL/GenBank/DDBJ databases">
        <authorList>
            <person name="Yang Y."/>
            <person name="Bocs S."/>
            <person name="Baudouin L."/>
        </authorList>
    </citation>
    <scope>NUCLEOTIDE SEQUENCE</scope>
    <source>
        <tissue evidence="3">Spear leaf of Hainan Tall coconut</tissue>
    </source>
</reference>